<reference evidence="1" key="1">
    <citation type="journal article" date="2012" name="Nature">
        <title>The tomato genome sequence provides insights into fleshy fruit evolution.</title>
        <authorList>
            <consortium name="Tomato Genome Consortium"/>
        </authorList>
    </citation>
    <scope>NUCLEOTIDE SEQUENCE [LARGE SCALE GENOMIC DNA]</scope>
    <source>
        <strain evidence="1">cv. Heinz 1706</strain>
    </source>
</reference>
<evidence type="ECO:0000313" key="2">
    <source>
        <dbReference type="Proteomes" id="UP000004994"/>
    </source>
</evidence>
<reference evidence="1" key="2">
    <citation type="submission" date="2019-01" db="UniProtKB">
        <authorList>
            <consortium name="EnsemblPlants"/>
        </authorList>
    </citation>
    <scope>IDENTIFICATION</scope>
    <source>
        <strain evidence="1">cv. Heinz 1706</strain>
    </source>
</reference>
<proteinExistence type="predicted"/>
<keyword evidence="2" id="KW-1185">Reference proteome</keyword>
<sequence>MAPLEFEIQKNPVQFMIFLLAGVDNVDSRRETDDLIVDSSRDDCKDYFDLNNTRWTVKEGTGVDLFMHEVIAVTKDGTIRIG</sequence>
<evidence type="ECO:0000313" key="1">
    <source>
        <dbReference type="EnsemblPlants" id="Solyc03g034413.1.1"/>
    </source>
</evidence>
<name>A0A3Q7G5K4_SOLLC</name>
<dbReference type="Proteomes" id="UP000004994">
    <property type="component" value="Chromosome 3"/>
</dbReference>
<protein>
    <submittedName>
        <fullName evidence="1">Uncharacterized protein</fullName>
    </submittedName>
</protein>
<dbReference type="InParanoid" id="A0A3Q7G5K4"/>
<dbReference type="EnsemblPlants" id="Solyc03g034413.1.1">
    <property type="protein sequence ID" value="Solyc03g034413.1.1"/>
    <property type="gene ID" value="Solyc03g034413.1"/>
</dbReference>
<dbReference type="Gramene" id="Solyc03g034413.1.1">
    <property type="protein sequence ID" value="Solyc03g034413.1.1"/>
    <property type="gene ID" value="Solyc03g034413.1"/>
</dbReference>
<organism evidence="1">
    <name type="scientific">Solanum lycopersicum</name>
    <name type="common">Tomato</name>
    <name type="synonym">Lycopersicon esculentum</name>
    <dbReference type="NCBI Taxonomy" id="4081"/>
    <lineage>
        <taxon>Eukaryota</taxon>
        <taxon>Viridiplantae</taxon>
        <taxon>Streptophyta</taxon>
        <taxon>Embryophyta</taxon>
        <taxon>Tracheophyta</taxon>
        <taxon>Spermatophyta</taxon>
        <taxon>Magnoliopsida</taxon>
        <taxon>eudicotyledons</taxon>
        <taxon>Gunneridae</taxon>
        <taxon>Pentapetalae</taxon>
        <taxon>asterids</taxon>
        <taxon>lamiids</taxon>
        <taxon>Solanales</taxon>
        <taxon>Solanaceae</taxon>
        <taxon>Solanoideae</taxon>
        <taxon>Solaneae</taxon>
        <taxon>Solanum</taxon>
        <taxon>Solanum subgen. Lycopersicon</taxon>
    </lineage>
</organism>
<accession>A0A3Q7G5K4</accession>
<dbReference type="AlphaFoldDB" id="A0A3Q7G5K4"/>